<feature type="non-terminal residue" evidence="1">
    <location>
        <position position="64"/>
    </location>
</feature>
<protein>
    <submittedName>
        <fullName evidence="1">Uncharacterized protein</fullName>
    </submittedName>
</protein>
<evidence type="ECO:0000313" key="1">
    <source>
        <dbReference type="EMBL" id="CAH2282094.1"/>
    </source>
</evidence>
<accession>A0AAD1RZH1</accession>
<gene>
    <name evidence="1" type="ORF">PECUL_23A036160</name>
</gene>
<proteinExistence type="predicted"/>
<reference evidence="1" key="1">
    <citation type="submission" date="2022-03" db="EMBL/GenBank/DDBJ databases">
        <authorList>
            <person name="Alioto T."/>
            <person name="Alioto T."/>
            <person name="Gomez Garrido J."/>
        </authorList>
    </citation>
    <scope>NUCLEOTIDE SEQUENCE</scope>
</reference>
<dbReference type="EMBL" id="OW240915">
    <property type="protein sequence ID" value="CAH2282094.1"/>
    <property type="molecule type" value="Genomic_DNA"/>
</dbReference>
<dbReference type="AlphaFoldDB" id="A0AAD1RZH1"/>
<sequence>MAASMDTKADLQNLTTTIQDALWVEMAGLRTEVAMQAGRIQIQEHSAVAQSARITASDKAVSRQ</sequence>
<name>A0AAD1RZH1_PELCU</name>
<organism evidence="1 2">
    <name type="scientific">Pelobates cultripes</name>
    <name type="common">Western spadefoot toad</name>
    <dbReference type="NCBI Taxonomy" id="61616"/>
    <lineage>
        <taxon>Eukaryota</taxon>
        <taxon>Metazoa</taxon>
        <taxon>Chordata</taxon>
        <taxon>Craniata</taxon>
        <taxon>Vertebrata</taxon>
        <taxon>Euteleostomi</taxon>
        <taxon>Amphibia</taxon>
        <taxon>Batrachia</taxon>
        <taxon>Anura</taxon>
        <taxon>Pelobatoidea</taxon>
        <taxon>Pelobatidae</taxon>
        <taxon>Pelobates</taxon>
    </lineage>
</organism>
<dbReference type="Proteomes" id="UP001295444">
    <property type="component" value="Chromosome 04"/>
</dbReference>
<evidence type="ECO:0000313" key="2">
    <source>
        <dbReference type="Proteomes" id="UP001295444"/>
    </source>
</evidence>
<keyword evidence="2" id="KW-1185">Reference proteome</keyword>